<dbReference type="InterPro" id="IPR020568">
    <property type="entry name" value="Ribosomal_Su5_D2-typ_SF"/>
</dbReference>
<dbReference type="RefSeq" id="WP_348518629.1">
    <property type="nucleotide sequence ID" value="NZ_CP155620.1"/>
</dbReference>
<keyword evidence="2" id="KW-0067">ATP-binding</keyword>
<dbReference type="InterPro" id="IPR045006">
    <property type="entry name" value="CHLI-like"/>
</dbReference>
<gene>
    <name evidence="4" type="ORF">AAH949_00225</name>
</gene>
<dbReference type="SUPFAM" id="SSF54211">
    <property type="entry name" value="Ribosomal protein S5 domain 2-like"/>
    <property type="match status" value="1"/>
</dbReference>
<protein>
    <submittedName>
        <fullName evidence="4">YifB family Mg chelatase-like AAA ATPase</fullName>
    </submittedName>
</protein>
<keyword evidence="1" id="KW-0547">Nucleotide-binding</keyword>
<proteinExistence type="predicted"/>
<dbReference type="InterPro" id="IPR027417">
    <property type="entry name" value="P-loop_NTPase"/>
</dbReference>
<dbReference type="PROSITE" id="PS50051">
    <property type="entry name" value="MCM_2"/>
    <property type="match status" value="1"/>
</dbReference>
<dbReference type="Pfam" id="PF13335">
    <property type="entry name" value="Mg_chelatase_C"/>
    <property type="match status" value="1"/>
</dbReference>
<dbReference type="AlphaFoldDB" id="A0AAU7E750"/>
<dbReference type="InterPro" id="IPR000523">
    <property type="entry name" value="Mg_chelatse_chII-like_cat_dom"/>
</dbReference>
<dbReference type="PANTHER" id="PTHR32039">
    <property type="entry name" value="MAGNESIUM-CHELATASE SUBUNIT CHLI"/>
    <property type="match status" value="1"/>
</dbReference>
<dbReference type="Gene3D" id="3.40.50.300">
    <property type="entry name" value="P-loop containing nucleotide triphosphate hydrolases"/>
    <property type="match status" value="1"/>
</dbReference>
<name>A0AAU7E750_9BACT</name>
<sequence>MKKLKCISYDENLDIIDVESTLTRGLPGFGIVGLANIAIKESIERIKATLLNCNFNFPAKKITINLSPSGIPKRGSHFDLAIATLILLHNEDLQDFFVVGELGLDGSIKSTNELFSLLLFLSAKVKNARVIVPKSIALKASMIPNLEIFGLENLNEVIEFFKEKNYDKFKFSQIHPLFENPIILNDEIFIANQNFALDFSDVKGQENAKKACMIAALGMHNILFEGSPGSGKSMCAKRLVYIMPPQNLDEILMQSAYMSLNSSECEFSQTRIFRHPHHTSTRASIFGGGTKNAKIGEVALANGGVLFFDEFPHFSKQIIESLREPLEDHKIHIARVNSKVTYETKFSFIAAQNPCPCGNLFSKNLSCTCSEVEIKKYKNRISAPILDRIDLYVAMDEISAKDKASLTSKEMSQKIFEAFAFSKKRGQKEFNGKLKDEDIKKFCIMENSAQEILNLAISRYKLSQRGINKTLKVARSIADLNASEFINKEHILEALNFRIKNAL</sequence>
<dbReference type="GO" id="GO:0003677">
    <property type="term" value="F:DNA binding"/>
    <property type="evidence" value="ECO:0007669"/>
    <property type="project" value="InterPro"/>
</dbReference>
<feature type="domain" description="MCM C-terminal AAA(+) ATPase" evidence="3">
    <location>
        <begin position="296"/>
        <end position="411"/>
    </location>
</feature>
<evidence type="ECO:0000259" key="3">
    <source>
        <dbReference type="PROSITE" id="PS50051"/>
    </source>
</evidence>
<dbReference type="InterPro" id="IPR025158">
    <property type="entry name" value="Mg_chelat-rel_C"/>
</dbReference>
<accession>A0AAU7E750</accession>
<dbReference type="Pfam" id="PF13541">
    <property type="entry name" value="ChlI"/>
    <property type="match status" value="1"/>
</dbReference>
<dbReference type="Pfam" id="PF01078">
    <property type="entry name" value="Mg_chelatase"/>
    <property type="match status" value="1"/>
</dbReference>
<organism evidence="4">
    <name type="scientific">Campylobacter sp. CCS1377</name>
    <dbReference type="NCBI Taxonomy" id="3158229"/>
    <lineage>
        <taxon>Bacteria</taxon>
        <taxon>Pseudomonadati</taxon>
        <taxon>Campylobacterota</taxon>
        <taxon>Epsilonproteobacteria</taxon>
        <taxon>Campylobacterales</taxon>
        <taxon>Campylobacteraceae</taxon>
        <taxon>Campylobacter</taxon>
    </lineage>
</organism>
<evidence type="ECO:0000313" key="4">
    <source>
        <dbReference type="EMBL" id="XBJ29304.1"/>
    </source>
</evidence>
<dbReference type="GO" id="GO:0005524">
    <property type="term" value="F:ATP binding"/>
    <property type="evidence" value="ECO:0007669"/>
    <property type="project" value="UniProtKB-KW"/>
</dbReference>
<dbReference type="SUPFAM" id="SSF52540">
    <property type="entry name" value="P-loop containing nucleoside triphosphate hydrolases"/>
    <property type="match status" value="1"/>
</dbReference>
<evidence type="ECO:0000256" key="2">
    <source>
        <dbReference type="ARBA" id="ARBA00022840"/>
    </source>
</evidence>
<dbReference type="EMBL" id="CP155620">
    <property type="protein sequence ID" value="XBJ29304.1"/>
    <property type="molecule type" value="Genomic_DNA"/>
</dbReference>
<dbReference type="NCBIfam" id="TIGR00368">
    <property type="entry name" value="YifB family Mg chelatase-like AAA ATPase"/>
    <property type="match status" value="1"/>
</dbReference>
<dbReference type="InterPro" id="IPR014721">
    <property type="entry name" value="Ribsml_uS5_D2-typ_fold_subgr"/>
</dbReference>
<reference evidence="4" key="1">
    <citation type="submission" date="2024-05" db="EMBL/GenBank/DDBJ databases">
        <title>Campylobacter coli isolated from environmental waters in Slovenia.</title>
        <authorList>
            <person name="Zautner A.E."/>
            <person name="Bunk B."/>
            <person name="Riedel T."/>
            <person name="Sproeer C."/>
        </authorList>
    </citation>
    <scope>NUCLEOTIDE SEQUENCE</scope>
    <source>
        <strain evidence="4">CCS1377</strain>
    </source>
</reference>
<dbReference type="InterPro" id="IPR001208">
    <property type="entry name" value="MCM_dom"/>
</dbReference>
<dbReference type="Gene3D" id="3.30.230.10">
    <property type="match status" value="1"/>
</dbReference>
<dbReference type="InterPro" id="IPR004482">
    <property type="entry name" value="Mg_chelat-rel"/>
</dbReference>
<evidence type="ECO:0000256" key="1">
    <source>
        <dbReference type="ARBA" id="ARBA00022741"/>
    </source>
</evidence>
<dbReference type="PANTHER" id="PTHR32039:SF7">
    <property type="entry name" value="COMPETENCE PROTEIN COMM"/>
    <property type="match status" value="1"/>
</dbReference>